<dbReference type="AlphaFoldDB" id="A0A0N1P9P7"/>
<name>A0A0N1P9P7_LEPSE</name>
<dbReference type="OMA" id="NETCASM"/>
<sequence length="195" mass="22214">MLPTILTILEHHEEELESRRPIIARHSVSQELPLAGASVIDYDEIDFRNGKPSYEGHRIFKCFKSRSNGLLFRVVNDSELCWAFYNDMSDYNVKIRCTVGAKSHVKPLGKTTMTTNKITGEKVLEVSVRPCETELFLDGVTKGFRLCYEAHPIPRAECLARKLKISDVDYISANLQGITDDDSQRRESVSKETLY</sequence>
<dbReference type="InterPro" id="IPR036310">
    <property type="entry name" value="Smp-1-like_sf"/>
</dbReference>
<evidence type="ECO:0000313" key="2">
    <source>
        <dbReference type="EMBL" id="KPI82608.1"/>
    </source>
</evidence>
<dbReference type="SUPFAM" id="SSF101601">
    <property type="entry name" value="Smp-1-like"/>
    <property type="match status" value="1"/>
</dbReference>
<organism evidence="2 3">
    <name type="scientific">Leptomonas seymouri</name>
    <dbReference type="NCBI Taxonomy" id="5684"/>
    <lineage>
        <taxon>Eukaryota</taxon>
        <taxon>Discoba</taxon>
        <taxon>Euglenozoa</taxon>
        <taxon>Kinetoplastea</taxon>
        <taxon>Metakinetoplastina</taxon>
        <taxon>Trypanosomatida</taxon>
        <taxon>Trypanosomatidae</taxon>
        <taxon>Leishmaniinae</taxon>
        <taxon>Leptomonas</taxon>
    </lineage>
</organism>
<dbReference type="Gene3D" id="2.60.40.1180">
    <property type="entry name" value="Golgi alpha-mannosidase II"/>
    <property type="match status" value="1"/>
</dbReference>
<comment type="caution">
    <text evidence="2">The sequence shown here is derived from an EMBL/GenBank/DDBJ whole genome shotgun (WGS) entry which is preliminary data.</text>
</comment>
<accession>A0A0N1P9P7</accession>
<gene>
    <name evidence="2" type="ORF">ABL78_8382</name>
</gene>
<reference evidence="2 3" key="1">
    <citation type="journal article" date="2015" name="PLoS Pathog.">
        <title>Leptomonas seymouri: Adaptations to the Dixenous Life Cycle Analyzed by Genome Sequencing, Transcriptome Profiling and Co-infection with Leishmania donovani.</title>
        <authorList>
            <person name="Kraeva N."/>
            <person name="Butenko A."/>
            <person name="Hlavacova J."/>
            <person name="Kostygov A."/>
            <person name="Myskova J."/>
            <person name="Grybchuk D."/>
            <person name="Lestinova T."/>
            <person name="Votypka J."/>
            <person name="Volf P."/>
            <person name="Opperdoes F."/>
            <person name="Flegontov P."/>
            <person name="Lukes J."/>
            <person name="Yurchenko V."/>
        </authorList>
    </citation>
    <scope>NUCLEOTIDE SEQUENCE [LARGE SCALE GENOMIC DNA]</scope>
    <source>
        <strain evidence="2 3">ATCC 30220</strain>
    </source>
</reference>
<dbReference type="Proteomes" id="UP000038009">
    <property type="component" value="Unassembled WGS sequence"/>
</dbReference>
<evidence type="ECO:0000259" key="1">
    <source>
        <dbReference type="Pfam" id="PF09149"/>
    </source>
</evidence>
<dbReference type="InterPro" id="IPR015232">
    <property type="entry name" value="DUF1935"/>
</dbReference>
<feature type="domain" description="DUF1935" evidence="1">
    <location>
        <begin position="47"/>
        <end position="152"/>
    </location>
</feature>
<dbReference type="PANTHER" id="PTHR47047">
    <property type="entry name" value="PUTATIVE-RELATED-RELATED"/>
    <property type="match status" value="1"/>
</dbReference>
<evidence type="ECO:0000313" key="3">
    <source>
        <dbReference type="Proteomes" id="UP000038009"/>
    </source>
</evidence>
<dbReference type="Pfam" id="PF09149">
    <property type="entry name" value="DUF1935"/>
    <property type="match status" value="1"/>
</dbReference>
<dbReference type="PANTHER" id="PTHR47047:SF8">
    <property type="entry name" value="CYSTEINE PEPTIDASE, PUTATIVE-RELATED"/>
    <property type="match status" value="1"/>
</dbReference>
<dbReference type="EMBL" id="LJSK01000688">
    <property type="protein sequence ID" value="KPI82608.1"/>
    <property type="molecule type" value="Genomic_DNA"/>
</dbReference>
<dbReference type="VEuPathDB" id="TriTrypDB:Lsey_0689_0010"/>
<proteinExistence type="predicted"/>
<dbReference type="OrthoDB" id="10389341at2759"/>
<protein>
    <submittedName>
        <fullName evidence="2">Putative calpain-like cysteine peptidase putative cysteine peptidase Clan CA family C2</fullName>
    </submittedName>
</protein>
<dbReference type="InterPro" id="IPR013780">
    <property type="entry name" value="Glyco_hydro_b"/>
</dbReference>
<keyword evidence="3" id="KW-1185">Reference proteome</keyword>